<accession>A0A0L8GNY1</accession>
<gene>
    <name evidence="1" type="ORF">OCBIM_22030394mg</name>
</gene>
<evidence type="ECO:0000313" key="1">
    <source>
        <dbReference type="EMBL" id="KOF78691.1"/>
    </source>
</evidence>
<organism evidence="1">
    <name type="scientific">Octopus bimaculoides</name>
    <name type="common">California two-spotted octopus</name>
    <dbReference type="NCBI Taxonomy" id="37653"/>
    <lineage>
        <taxon>Eukaryota</taxon>
        <taxon>Metazoa</taxon>
        <taxon>Spiralia</taxon>
        <taxon>Lophotrochozoa</taxon>
        <taxon>Mollusca</taxon>
        <taxon>Cephalopoda</taxon>
        <taxon>Coleoidea</taxon>
        <taxon>Octopodiformes</taxon>
        <taxon>Octopoda</taxon>
        <taxon>Incirrata</taxon>
        <taxon>Octopodidae</taxon>
        <taxon>Octopus</taxon>
    </lineage>
</organism>
<dbReference type="AlphaFoldDB" id="A0A0L8GNY1"/>
<dbReference type="EMBL" id="KQ420971">
    <property type="protein sequence ID" value="KOF78691.1"/>
    <property type="molecule type" value="Genomic_DNA"/>
</dbReference>
<sequence>MNRHCCKTQILHFSSCILSAFESRMISLFTSNGVMLFLSRLHHKISCVLLFQVTQACSPEVTFVPLSSASLTAYPINHFFIKHVLCCVAQFSLD</sequence>
<reference evidence="1" key="1">
    <citation type="submission" date="2015-07" db="EMBL/GenBank/DDBJ databases">
        <title>MeaNS - Measles Nucleotide Surveillance Program.</title>
        <authorList>
            <person name="Tran T."/>
            <person name="Druce J."/>
        </authorList>
    </citation>
    <scope>NUCLEOTIDE SEQUENCE</scope>
    <source>
        <strain evidence="1">UCB-OBI-ISO-001</strain>
        <tissue evidence="1">Gonad</tissue>
    </source>
</reference>
<proteinExistence type="predicted"/>
<protein>
    <submittedName>
        <fullName evidence="1">Uncharacterized protein</fullName>
    </submittedName>
</protein>
<name>A0A0L8GNY1_OCTBM</name>